<evidence type="ECO:0000313" key="16">
    <source>
        <dbReference type="Proteomes" id="UP000291334"/>
    </source>
</evidence>
<dbReference type="EMBL" id="QJUM01000003">
    <property type="protein sequence ID" value="TBV09053.1"/>
    <property type="molecule type" value="Genomic_DNA"/>
</dbReference>
<evidence type="ECO:0000259" key="14">
    <source>
        <dbReference type="Pfam" id="PF07715"/>
    </source>
</evidence>
<dbReference type="RefSeq" id="WP_131174999.1">
    <property type="nucleotide sequence ID" value="NZ_QJUM01000003.1"/>
</dbReference>
<keyword evidence="7 11" id="KW-0798">TonB box</keyword>
<dbReference type="PANTHER" id="PTHR30069">
    <property type="entry name" value="TONB-DEPENDENT OUTER MEMBRANE RECEPTOR"/>
    <property type="match status" value="1"/>
</dbReference>
<evidence type="ECO:0000256" key="5">
    <source>
        <dbReference type="ARBA" id="ARBA00022729"/>
    </source>
</evidence>
<comment type="subcellular location">
    <subcellularLocation>
        <location evidence="1 10">Cell outer membrane</location>
        <topology evidence="1 10">Multi-pass membrane protein</topology>
    </subcellularLocation>
</comment>
<feature type="domain" description="TonB-dependent receptor-like beta-barrel" evidence="13">
    <location>
        <begin position="172"/>
        <end position="577"/>
    </location>
</feature>
<evidence type="ECO:0000256" key="4">
    <source>
        <dbReference type="ARBA" id="ARBA00022692"/>
    </source>
</evidence>
<dbReference type="InterPro" id="IPR037066">
    <property type="entry name" value="Plug_dom_sf"/>
</dbReference>
<evidence type="ECO:0000256" key="10">
    <source>
        <dbReference type="PROSITE-ProRule" id="PRU01360"/>
    </source>
</evidence>
<evidence type="ECO:0000256" key="11">
    <source>
        <dbReference type="RuleBase" id="RU003357"/>
    </source>
</evidence>
<dbReference type="Gene3D" id="2.170.130.10">
    <property type="entry name" value="TonB-dependent receptor, plug domain"/>
    <property type="match status" value="1"/>
</dbReference>
<feature type="signal peptide" evidence="12">
    <location>
        <begin position="1"/>
        <end position="19"/>
    </location>
</feature>
<sequence>MKLPRLILASSLAPGLALAQVPGYDDALKLSETVISSNRDVQLREQSSTPSTVFTRADIERLQPGSVLDLLARVPGVQVTRSGGRGSNSGLYIRGTKSAQSLVLVDGQRIGSASAGISPLEYLNIEQIERVEVLRGSRSAIHGADAIGGVVQIFTRRATGEGLNPRLRIGYGTNHTWERSLGLSGGNADTRFNLGLSADDTRGINRTYARVAPDNDRDAYRNNAFSANLSHRFSDELEAGLSVQDQRGESEYDLGWDGAYPYADYQLTSYSGFLSARLLPNWKSRVELGHSENRSTERFDDTDGSSPFNTYRDSLAWLNMLDLGNGHSLLLGADGYQEQLNSHTDYAQDSRWNHAVLAQHSYHGERFSTELGLRHEKNQQFGSANTFSGALGYQLNARNELILSYAEGFRAPTFNDLYWPGGGNPDLQPETSKSYELQWRSQVTTRTALQASVYRTELRDAINGWPAENVDKARINGFEGSLQQQLFGWQAALGLSLIDPRDRTTGKQLNRRAKRTLSLDVDRQFGDWSFGATWQAVSRTYDDADNQREIAGHGLLGLRSSWQTTPELALGLKLDNLLDKRAGRAQYSYGDWPVTNYAEYREEGRTALLSLTWTPAL</sequence>
<evidence type="ECO:0000259" key="13">
    <source>
        <dbReference type="Pfam" id="PF00593"/>
    </source>
</evidence>
<dbReference type="SUPFAM" id="SSF56935">
    <property type="entry name" value="Porins"/>
    <property type="match status" value="1"/>
</dbReference>
<organism evidence="15 16">
    <name type="scientific">Phytopseudomonas dryadis</name>
    <dbReference type="NCBI Taxonomy" id="2487520"/>
    <lineage>
        <taxon>Bacteria</taxon>
        <taxon>Pseudomonadati</taxon>
        <taxon>Pseudomonadota</taxon>
        <taxon>Gammaproteobacteria</taxon>
        <taxon>Pseudomonadales</taxon>
        <taxon>Pseudomonadaceae</taxon>
        <taxon>Phytopseudomonas</taxon>
    </lineage>
</organism>
<evidence type="ECO:0000256" key="6">
    <source>
        <dbReference type="ARBA" id="ARBA00023065"/>
    </source>
</evidence>
<dbReference type="InterPro" id="IPR039426">
    <property type="entry name" value="TonB-dep_rcpt-like"/>
</dbReference>
<keyword evidence="16" id="KW-1185">Reference proteome</keyword>
<evidence type="ECO:0000256" key="7">
    <source>
        <dbReference type="ARBA" id="ARBA00023077"/>
    </source>
</evidence>
<keyword evidence="4 10" id="KW-0812">Transmembrane</keyword>
<dbReference type="InterPro" id="IPR012910">
    <property type="entry name" value="Plug_dom"/>
</dbReference>
<evidence type="ECO:0000256" key="12">
    <source>
        <dbReference type="SAM" id="SignalP"/>
    </source>
</evidence>
<reference evidence="15 16" key="1">
    <citation type="submission" date="2018-06" db="EMBL/GenBank/DDBJ databases">
        <title>Three novel Pseudomonas species isolated from symptomatic oak.</title>
        <authorList>
            <person name="Bueno-Gonzalez V."/>
            <person name="Brady C."/>
        </authorList>
    </citation>
    <scope>NUCLEOTIDE SEQUENCE [LARGE SCALE GENOMIC DNA]</scope>
    <source>
        <strain evidence="15 16">P26B</strain>
    </source>
</reference>
<keyword evidence="3 10" id="KW-1134">Transmembrane beta strand</keyword>
<feature type="domain" description="TonB-dependent receptor plug" evidence="14">
    <location>
        <begin position="47"/>
        <end position="150"/>
    </location>
</feature>
<dbReference type="Gene3D" id="2.40.170.20">
    <property type="entry name" value="TonB-dependent receptor, beta-barrel domain"/>
    <property type="match status" value="1"/>
</dbReference>
<dbReference type="PANTHER" id="PTHR30069:SF53">
    <property type="entry name" value="COLICIN I RECEPTOR-RELATED"/>
    <property type="match status" value="1"/>
</dbReference>
<keyword evidence="8 10" id="KW-0472">Membrane</keyword>
<feature type="chain" id="PRO_5045188337" evidence="12">
    <location>
        <begin position="20"/>
        <end position="617"/>
    </location>
</feature>
<keyword evidence="9 10" id="KW-0998">Cell outer membrane</keyword>
<keyword evidence="2 10" id="KW-0813">Transport</keyword>
<protein>
    <submittedName>
        <fullName evidence="15">TonB-dependent receptor</fullName>
    </submittedName>
</protein>
<dbReference type="Pfam" id="PF00593">
    <property type="entry name" value="TonB_dep_Rec_b-barrel"/>
    <property type="match status" value="1"/>
</dbReference>
<comment type="caution">
    <text evidence="15">The sequence shown here is derived from an EMBL/GenBank/DDBJ whole genome shotgun (WGS) entry which is preliminary data.</text>
</comment>
<proteinExistence type="inferred from homology"/>
<dbReference type="InterPro" id="IPR036942">
    <property type="entry name" value="Beta-barrel_TonB_sf"/>
</dbReference>
<accession>A0ABY1ZAY3</accession>
<keyword evidence="15" id="KW-0675">Receptor</keyword>
<dbReference type="Pfam" id="PF07715">
    <property type="entry name" value="Plug"/>
    <property type="match status" value="1"/>
</dbReference>
<evidence type="ECO:0000256" key="3">
    <source>
        <dbReference type="ARBA" id="ARBA00022452"/>
    </source>
</evidence>
<evidence type="ECO:0000256" key="2">
    <source>
        <dbReference type="ARBA" id="ARBA00022448"/>
    </source>
</evidence>
<dbReference type="PROSITE" id="PS52016">
    <property type="entry name" value="TONB_DEPENDENT_REC_3"/>
    <property type="match status" value="1"/>
</dbReference>
<evidence type="ECO:0000256" key="9">
    <source>
        <dbReference type="ARBA" id="ARBA00023237"/>
    </source>
</evidence>
<comment type="similarity">
    <text evidence="10 11">Belongs to the TonB-dependent receptor family.</text>
</comment>
<gene>
    <name evidence="15" type="ORF">DNK34_03760</name>
</gene>
<keyword evidence="6" id="KW-0406">Ion transport</keyword>
<evidence type="ECO:0000256" key="8">
    <source>
        <dbReference type="ARBA" id="ARBA00023136"/>
    </source>
</evidence>
<name>A0ABY1ZAY3_9GAMM</name>
<dbReference type="InterPro" id="IPR000531">
    <property type="entry name" value="Beta-barrel_TonB"/>
</dbReference>
<dbReference type="Proteomes" id="UP000291334">
    <property type="component" value="Unassembled WGS sequence"/>
</dbReference>
<keyword evidence="5 12" id="KW-0732">Signal</keyword>
<dbReference type="CDD" id="cd01347">
    <property type="entry name" value="ligand_gated_channel"/>
    <property type="match status" value="1"/>
</dbReference>
<evidence type="ECO:0000256" key="1">
    <source>
        <dbReference type="ARBA" id="ARBA00004571"/>
    </source>
</evidence>
<evidence type="ECO:0000313" key="15">
    <source>
        <dbReference type="EMBL" id="TBV09053.1"/>
    </source>
</evidence>